<feature type="region of interest" description="Disordered" evidence="1">
    <location>
        <begin position="154"/>
        <end position="217"/>
    </location>
</feature>
<feature type="compositionally biased region" description="Basic residues" evidence="1">
    <location>
        <begin position="159"/>
        <end position="175"/>
    </location>
</feature>
<protein>
    <submittedName>
        <fullName evidence="2">Uncharacterized protein</fullName>
    </submittedName>
</protein>
<feature type="compositionally biased region" description="Basic and acidic residues" evidence="1">
    <location>
        <begin position="190"/>
        <end position="210"/>
    </location>
</feature>
<feature type="compositionally biased region" description="Basic and acidic residues" evidence="1">
    <location>
        <begin position="39"/>
        <end position="51"/>
    </location>
</feature>
<organism evidence="2 3">
    <name type="scientific">Solirubrobacter deserti</name>
    <dbReference type="NCBI Taxonomy" id="2282478"/>
    <lineage>
        <taxon>Bacteria</taxon>
        <taxon>Bacillati</taxon>
        <taxon>Actinomycetota</taxon>
        <taxon>Thermoleophilia</taxon>
        <taxon>Solirubrobacterales</taxon>
        <taxon>Solirubrobacteraceae</taxon>
        <taxon>Solirubrobacter</taxon>
    </lineage>
</organism>
<evidence type="ECO:0000313" key="2">
    <source>
        <dbReference type="EMBL" id="MDA0140326.1"/>
    </source>
</evidence>
<gene>
    <name evidence="2" type="ORF">OJ962_22700</name>
</gene>
<evidence type="ECO:0000256" key="1">
    <source>
        <dbReference type="SAM" id="MobiDB-lite"/>
    </source>
</evidence>
<name>A0ABT4RP83_9ACTN</name>
<keyword evidence="3" id="KW-1185">Reference proteome</keyword>
<reference evidence="2" key="1">
    <citation type="submission" date="2022-10" db="EMBL/GenBank/DDBJ databases">
        <title>The WGS of Solirubrobacter sp. CPCC 204708.</title>
        <authorList>
            <person name="Jiang Z."/>
        </authorList>
    </citation>
    <scope>NUCLEOTIDE SEQUENCE</scope>
    <source>
        <strain evidence="2">CPCC 204708</strain>
    </source>
</reference>
<dbReference type="Proteomes" id="UP001147700">
    <property type="component" value="Unassembled WGS sequence"/>
</dbReference>
<accession>A0ABT4RP83</accession>
<comment type="caution">
    <text evidence="2">The sequence shown here is derived from an EMBL/GenBank/DDBJ whole genome shotgun (WGS) entry which is preliminary data.</text>
</comment>
<proteinExistence type="predicted"/>
<feature type="region of interest" description="Disordered" evidence="1">
    <location>
        <begin position="1"/>
        <end position="63"/>
    </location>
</feature>
<dbReference type="EMBL" id="JAPCID010000037">
    <property type="protein sequence ID" value="MDA0140326.1"/>
    <property type="molecule type" value="Genomic_DNA"/>
</dbReference>
<sequence>MRELGRADDLDVGVEAVERGSQPDPGPRAGFQDAAVGAERLDRAVGGERPHLGGRAVEDGPAGAGPAVGLIGALEPRGHELGDVAGGELARREARAGVGPRGHAVGAEDPPVVAVEVPRDQVPAALGGDEVVRLHRAQRRVLAGVARVVEAQHLAGAGRGRHRDQHVGRHRRRVGKGGERQRVEPVPQARRHDLPDGGERPEGRFRDARPRGGGGLECDRQCDDLLVVEQQRRELAARLQPVAAVRPQRGADAVAHRAQPVDVATDGAVGDLQPLGEHGARPLAPGLQQGQQREET</sequence>
<evidence type="ECO:0000313" key="3">
    <source>
        <dbReference type="Proteomes" id="UP001147700"/>
    </source>
</evidence>
<feature type="region of interest" description="Disordered" evidence="1">
    <location>
        <begin position="248"/>
        <end position="296"/>
    </location>
</feature>